<dbReference type="Gene3D" id="3.90.780.10">
    <property type="entry name" value="5'-Nucleotidase, C-terminal domain"/>
    <property type="match status" value="1"/>
</dbReference>
<gene>
    <name evidence="4" type="ORF">CTOB1V02_LOCUS8545</name>
</gene>
<dbReference type="GO" id="GO:0009166">
    <property type="term" value="P:nucleotide catabolic process"/>
    <property type="evidence" value="ECO:0007669"/>
    <property type="project" value="InterPro"/>
</dbReference>
<evidence type="ECO:0000313" key="4">
    <source>
        <dbReference type="EMBL" id="CAD7230688.1"/>
    </source>
</evidence>
<dbReference type="GO" id="GO:0000166">
    <property type="term" value="F:nucleotide binding"/>
    <property type="evidence" value="ECO:0007669"/>
    <property type="project" value="UniProtKB-KW"/>
</dbReference>
<keyword evidence="2" id="KW-0378">Hydrolase</keyword>
<sequence>MGPQTRRLCVVHFNDVYNIESRDVEPCGGAARFVGAVKSFSSRNPLMLFSGDILAPSMMSTITRGDQMLPVCKRIGIHCAAFGNHDFGKDTNRLADDVRMRIKLIEVANDFGIPVLSKFVQASGFPWVSSNVIDKETGRPLAGAKRKHVMQWQGIRIGLVGLVEWAWLETLATVDPDEVLYEDFVETANRMARELRQQEGCELVILLTHMRLNNDIRLAEGIQDGCAQLILGGHDHDYVIREVNGVTIVKSGTDFREFSLLDLELEADGALSVGVHRVEVNSSFEEDEQLNDELAGFEGELRIISSGKGTVKHKFRFWESVSRDNVLSSFLSSLPPELVERKMDEVLGEVTIDLEGRFSAVRTQETNLGNFLTDVMVAACNTDCALLNSGTIRVDEVIPRGPFTQRDLAKTLPMLDNLVTILVNGKQLCDALENGVSKYPALEGRFPQVSGISFVFDPQKSPGHRVIRHLTRVGDEFVRETELYTLTTKEYLAKGKDGYDCLEECPVLVDGENSPPLQTAVMNHFEAVRMVRERERDSPAHRRWKELSHHRQSLVLLSRRHSMVQHISQAEQTGLD</sequence>
<dbReference type="SUPFAM" id="SSF56300">
    <property type="entry name" value="Metallo-dependent phosphatases"/>
    <property type="match status" value="1"/>
</dbReference>
<keyword evidence="2" id="KW-0547">Nucleotide-binding</keyword>
<dbReference type="PANTHER" id="PTHR11575">
    <property type="entry name" value="5'-NUCLEOTIDASE-RELATED"/>
    <property type="match status" value="1"/>
</dbReference>
<dbReference type="PANTHER" id="PTHR11575:SF48">
    <property type="entry name" value="5'-NUCLEOTIDASE"/>
    <property type="match status" value="1"/>
</dbReference>
<dbReference type="InterPro" id="IPR029052">
    <property type="entry name" value="Metallo-depent_PP-like"/>
</dbReference>
<dbReference type="EMBL" id="OB662880">
    <property type="protein sequence ID" value="CAD7230688.1"/>
    <property type="molecule type" value="Genomic_DNA"/>
</dbReference>
<dbReference type="PRINTS" id="PR01607">
    <property type="entry name" value="APYRASEFAMLY"/>
</dbReference>
<dbReference type="InterPro" id="IPR008334">
    <property type="entry name" value="5'-Nucleotdase_C"/>
</dbReference>
<dbReference type="Pfam" id="PF02872">
    <property type="entry name" value="5_nucleotid_C"/>
    <property type="match status" value="1"/>
</dbReference>
<evidence type="ECO:0000259" key="3">
    <source>
        <dbReference type="Pfam" id="PF02872"/>
    </source>
</evidence>
<evidence type="ECO:0000256" key="1">
    <source>
        <dbReference type="ARBA" id="ARBA00006654"/>
    </source>
</evidence>
<reference evidence="4" key="1">
    <citation type="submission" date="2020-11" db="EMBL/GenBank/DDBJ databases">
        <authorList>
            <person name="Tran Van P."/>
        </authorList>
    </citation>
    <scope>NUCLEOTIDE SEQUENCE</scope>
</reference>
<dbReference type="OrthoDB" id="10252235at2759"/>
<feature type="domain" description="5'-Nucleotidase C-terminal" evidence="3">
    <location>
        <begin position="356"/>
        <end position="503"/>
    </location>
</feature>
<dbReference type="InterPro" id="IPR006179">
    <property type="entry name" value="5_nucleotidase/apyrase"/>
</dbReference>
<accession>A0A7R8ZQP9</accession>
<dbReference type="Gene3D" id="3.60.21.10">
    <property type="match status" value="1"/>
</dbReference>
<evidence type="ECO:0000256" key="2">
    <source>
        <dbReference type="RuleBase" id="RU362119"/>
    </source>
</evidence>
<comment type="similarity">
    <text evidence="1 2">Belongs to the 5'-nucleotidase family.</text>
</comment>
<name>A0A7R8ZQP9_9CRUS</name>
<dbReference type="SUPFAM" id="SSF55816">
    <property type="entry name" value="5'-nucleotidase (syn. UDP-sugar hydrolase), C-terminal domain"/>
    <property type="match status" value="1"/>
</dbReference>
<protein>
    <recommendedName>
        <fullName evidence="3">5'-Nucleotidase C-terminal domain-containing protein</fullName>
    </recommendedName>
</protein>
<dbReference type="AlphaFoldDB" id="A0A7R8ZQP9"/>
<dbReference type="GO" id="GO:0016787">
    <property type="term" value="F:hydrolase activity"/>
    <property type="evidence" value="ECO:0007669"/>
    <property type="project" value="UniProtKB-KW"/>
</dbReference>
<proteinExistence type="inferred from homology"/>
<organism evidence="4">
    <name type="scientific">Cyprideis torosa</name>
    <dbReference type="NCBI Taxonomy" id="163714"/>
    <lineage>
        <taxon>Eukaryota</taxon>
        <taxon>Metazoa</taxon>
        <taxon>Ecdysozoa</taxon>
        <taxon>Arthropoda</taxon>
        <taxon>Crustacea</taxon>
        <taxon>Oligostraca</taxon>
        <taxon>Ostracoda</taxon>
        <taxon>Podocopa</taxon>
        <taxon>Podocopida</taxon>
        <taxon>Cytherocopina</taxon>
        <taxon>Cytheroidea</taxon>
        <taxon>Cytherideidae</taxon>
        <taxon>Cyprideis</taxon>
    </lineage>
</organism>
<dbReference type="InterPro" id="IPR036907">
    <property type="entry name" value="5'-Nucleotdase_C_sf"/>
</dbReference>